<evidence type="ECO:0000313" key="2">
    <source>
        <dbReference type="Proteomes" id="UP000579250"/>
    </source>
</evidence>
<comment type="caution">
    <text evidence="1">The sequence shown here is derived from an EMBL/GenBank/DDBJ whole genome shotgun (WGS) entry which is preliminary data.</text>
</comment>
<organism evidence="1 2">
    <name type="scientific">Actinomadura latina</name>
    <dbReference type="NCBI Taxonomy" id="163603"/>
    <lineage>
        <taxon>Bacteria</taxon>
        <taxon>Bacillati</taxon>
        <taxon>Actinomycetota</taxon>
        <taxon>Actinomycetes</taxon>
        <taxon>Streptosporangiales</taxon>
        <taxon>Thermomonosporaceae</taxon>
        <taxon>Actinomadura</taxon>
    </lineage>
</organism>
<dbReference type="EMBL" id="JAAXPI010000047">
    <property type="protein sequence ID" value="NKZ07079.1"/>
    <property type="molecule type" value="Genomic_DNA"/>
</dbReference>
<dbReference type="RefSeq" id="WP_157438450.1">
    <property type="nucleotide sequence ID" value="NZ_JAAXPI010000047.1"/>
</dbReference>
<protein>
    <submittedName>
        <fullName evidence="1">Uncharacterized protein</fullName>
    </submittedName>
</protein>
<accession>A0A846Z2C7</accession>
<name>A0A846Z2C7_9ACTN</name>
<keyword evidence="2" id="KW-1185">Reference proteome</keyword>
<reference evidence="1 2" key="1">
    <citation type="submission" date="2020-04" db="EMBL/GenBank/DDBJ databases">
        <title>MicrobeNet Type strains.</title>
        <authorList>
            <person name="Nicholson A.C."/>
        </authorList>
    </citation>
    <scope>NUCLEOTIDE SEQUENCE [LARGE SCALE GENOMIC DNA]</scope>
    <source>
        <strain evidence="1 2">ATCC BAA-277</strain>
    </source>
</reference>
<gene>
    <name evidence="1" type="ORF">HGB48_25540</name>
</gene>
<proteinExistence type="predicted"/>
<dbReference type="Proteomes" id="UP000579250">
    <property type="component" value="Unassembled WGS sequence"/>
</dbReference>
<evidence type="ECO:0000313" key="1">
    <source>
        <dbReference type="EMBL" id="NKZ07079.1"/>
    </source>
</evidence>
<dbReference type="AlphaFoldDB" id="A0A846Z2C7"/>
<sequence length="63" mass="7762">MYHHDFMQAIMRERTRDLRTRAEAERDARLARRAREYWADRAERFAVRRDARRPRRHGAEPAP</sequence>